<protein>
    <recommendedName>
        <fullName evidence="5">Branchless trichome</fullName>
    </recommendedName>
</protein>
<feature type="compositionally biased region" description="Polar residues" evidence="2">
    <location>
        <begin position="276"/>
        <end position="292"/>
    </location>
</feature>
<dbReference type="InterPro" id="IPR043424">
    <property type="entry name" value="BLT-like"/>
</dbReference>
<gene>
    <name evidence="3" type="ORF">SAY86_012084</name>
</gene>
<dbReference type="Proteomes" id="UP001346149">
    <property type="component" value="Unassembled WGS sequence"/>
</dbReference>
<feature type="coiled-coil region" evidence="1">
    <location>
        <begin position="136"/>
        <end position="163"/>
    </location>
</feature>
<dbReference type="EMBL" id="JAXQNO010000007">
    <property type="protein sequence ID" value="KAK4794090.1"/>
    <property type="molecule type" value="Genomic_DNA"/>
</dbReference>
<keyword evidence="4" id="KW-1185">Reference proteome</keyword>
<comment type="caution">
    <text evidence="3">The sequence shown here is derived from an EMBL/GenBank/DDBJ whole genome shotgun (WGS) entry which is preliminary data.</text>
</comment>
<organism evidence="3 4">
    <name type="scientific">Trapa natans</name>
    <name type="common">Water chestnut</name>
    <dbReference type="NCBI Taxonomy" id="22666"/>
    <lineage>
        <taxon>Eukaryota</taxon>
        <taxon>Viridiplantae</taxon>
        <taxon>Streptophyta</taxon>
        <taxon>Embryophyta</taxon>
        <taxon>Tracheophyta</taxon>
        <taxon>Spermatophyta</taxon>
        <taxon>Magnoliopsida</taxon>
        <taxon>eudicotyledons</taxon>
        <taxon>Gunneridae</taxon>
        <taxon>Pentapetalae</taxon>
        <taxon>rosids</taxon>
        <taxon>malvids</taxon>
        <taxon>Myrtales</taxon>
        <taxon>Lythraceae</taxon>
        <taxon>Trapa</taxon>
    </lineage>
</organism>
<sequence>MEEKRRYKEGLKKMEGKEAMAEEEQEAVMVMISSRSCPEKTISVDPNSSPPHDQPINSSSNWKLYQNPFYNKQQHQPLAHHDHHRGGSTSFTHRPPHRSLFSARKFAASFWDFSFFRPSWMDQPGKEDKAVAGMEVDKLRAELERERRARRKLEHINKKLAMELLEERQGRESVERACEELVKEISWGKQTIQRMKTEMEEERKMLRMAEVLREERVQMKLAEARDLLEEKMSQLEATVFAAKTGEKEEPKGLLFTAPQDDFSEKSTMKRLALTQRQYSATEDGNGGNSRATATALERRSSPSSKPENPHIKRGIKGFVEFPRVVRAIGSKGRSWGSKKIEYQKAQIRILLKQRSPIRSINRSIIWGS</sequence>
<reference evidence="3 4" key="1">
    <citation type="journal article" date="2023" name="Hortic Res">
        <title>Pangenome of water caltrop reveals structural variations and asymmetric subgenome divergence after allopolyploidization.</title>
        <authorList>
            <person name="Zhang X."/>
            <person name="Chen Y."/>
            <person name="Wang L."/>
            <person name="Yuan Y."/>
            <person name="Fang M."/>
            <person name="Shi L."/>
            <person name="Lu R."/>
            <person name="Comes H.P."/>
            <person name="Ma Y."/>
            <person name="Chen Y."/>
            <person name="Huang G."/>
            <person name="Zhou Y."/>
            <person name="Zheng Z."/>
            <person name="Qiu Y."/>
        </authorList>
    </citation>
    <scope>NUCLEOTIDE SEQUENCE [LARGE SCALE GENOMIC DNA]</scope>
    <source>
        <tissue evidence="3">Mature leaves and different stages of flower and fruit</tissue>
    </source>
</reference>
<keyword evidence="1" id="KW-0175">Coiled coil</keyword>
<proteinExistence type="predicted"/>
<accession>A0AAN7RAB6</accession>
<feature type="compositionally biased region" description="Basic and acidic residues" evidence="2">
    <location>
        <begin position="1"/>
        <end position="20"/>
    </location>
</feature>
<evidence type="ECO:0008006" key="5">
    <source>
        <dbReference type="Google" id="ProtNLM"/>
    </source>
</evidence>
<dbReference type="PANTHER" id="PTHR31071:SF39">
    <property type="entry name" value="PROTEIN BRANCHLESS TRICHOME"/>
    <property type="match status" value="1"/>
</dbReference>
<dbReference type="PANTHER" id="PTHR31071">
    <property type="entry name" value="GB|AAF24581.1"/>
    <property type="match status" value="1"/>
</dbReference>
<feature type="region of interest" description="Disordered" evidence="2">
    <location>
        <begin position="37"/>
        <end position="59"/>
    </location>
</feature>
<evidence type="ECO:0000313" key="4">
    <source>
        <dbReference type="Proteomes" id="UP001346149"/>
    </source>
</evidence>
<name>A0AAN7RAB6_TRANT</name>
<evidence type="ECO:0000313" key="3">
    <source>
        <dbReference type="EMBL" id="KAK4794090.1"/>
    </source>
</evidence>
<evidence type="ECO:0000256" key="2">
    <source>
        <dbReference type="SAM" id="MobiDB-lite"/>
    </source>
</evidence>
<feature type="coiled-coil region" evidence="1">
    <location>
        <begin position="192"/>
        <end position="238"/>
    </location>
</feature>
<feature type="region of interest" description="Disordered" evidence="2">
    <location>
        <begin position="1"/>
        <end position="22"/>
    </location>
</feature>
<evidence type="ECO:0000256" key="1">
    <source>
        <dbReference type="SAM" id="Coils"/>
    </source>
</evidence>
<feature type="region of interest" description="Disordered" evidence="2">
    <location>
        <begin position="276"/>
        <end position="312"/>
    </location>
</feature>
<dbReference type="AlphaFoldDB" id="A0AAN7RAB6"/>